<dbReference type="EMBL" id="JACHIP010000004">
    <property type="protein sequence ID" value="MBB5058710.1"/>
    <property type="molecule type" value="Genomic_DNA"/>
</dbReference>
<keyword evidence="1" id="KW-0472">Membrane</keyword>
<organism evidence="2 3">
    <name type="scientific">Granulicella aggregans</name>
    <dbReference type="NCBI Taxonomy" id="474949"/>
    <lineage>
        <taxon>Bacteria</taxon>
        <taxon>Pseudomonadati</taxon>
        <taxon>Acidobacteriota</taxon>
        <taxon>Terriglobia</taxon>
        <taxon>Terriglobales</taxon>
        <taxon>Acidobacteriaceae</taxon>
        <taxon>Granulicella</taxon>
    </lineage>
</organism>
<keyword evidence="1" id="KW-1133">Transmembrane helix</keyword>
<evidence type="ECO:0000256" key="1">
    <source>
        <dbReference type="SAM" id="Phobius"/>
    </source>
</evidence>
<proteinExistence type="predicted"/>
<keyword evidence="1" id="KW-0812">Transmembrane</keyword>
<name>A0A7W7ZEX7_9BACT</name>
<accession>A0A7W7ZEX7</accession>
<reference evidence="2 3" key="1">
    <citation type="submission" date="2020-08" db="EMBL/GenBank/DDBJ databases">
        <title>Genomic Encyclopedia of Type Strains, Phase IV (KMG-V): Genome sequencing to study the core and pangenomes of soil and plant-associated prokaryotes.</title>
        <authorList>
            <person name="Whitman W."/>
        </authorList>
    </citation>
    <scope>NUCLEOTIDE SEQUENCE [LARGE SCALE GENOMIC DNA]</scope>
    <source>
        <strain evidence="2 3">M8UP14</strain>
    </source>
</reference>
<protein>
    <submittedName>
        <fullName evidence="2">Na+(H+)/acetate symporter ActP</fullName>
    </submittedName>
</protein>
<gene>
    <name evidence="2" type="ORF">HDF16_003424</name>
</gene>
<keyword evidence="3" id="KW-1185">Reference proteome</keyword>
<feature type="transmembrane region" description="Helical" evidence="1">
    <location>
        <begin position="7"/>
        <end position="29"/>
    </location>
</feature>
<feature type="transmembrane region" description="Helical" evidence="1">
    <location>
        <begin position="49"/>
        <end position="68"/>
    </location>
</feature>
<comment type="caution">
    <text evidence="2">The sequence shown here is derived from an EMBL/GenBank/DDBJ whole genome shotgun (WGS) entry which is preliminary data.</text>
</comment>
<dbReference type="Proteomes" id="UP000540989">
    <property type="component" value="Unassembled WGS sequence"/>
</dbReference>
<dbReference type="AlphaFoldDB" id="A0A7W7ZEX7"/>
<sequence>MTNLIGAFLALVVAFAAFVIAFLAVFVPMLISDMHYAPHDGQGGMGGSFLGLPTGILAAVVAGVSFYVRSKRRNLFSNPN</sequence>
<evidence type="ECO:0000313" key="3">
    <source>
        <dbReference type="Proteomes" id="UP000540989"/>
    </source>
</evidence>
<evidence type="ECO:0000313" key="2">
    <source>
        <dbReference type="EMBL" id="MBB5058710.1"/>
    </source>
</evidence>